<dbReference type="Gene3D" id="1.10.340.70">
    <property type="match status" value="1"/>
</dbReference>
<dbReference type="SUPFAM" id="SSF53098">
    <property type="entry name" value="Ribonuclease H-like"/>
    <property type="match status" value="1"/>
</dbReference>
<feature type="non-terminal residue" evidence="3">
    <location>
        <position position="278"/>
    </location>
</feature>
<name>A0A9N7RIF0_STRHE</name>
<dbReference type="Pfam" id="PF13456">
    <property type="entry name" value="RVT_3"/>
    <property type="match status" value="1"/>
</dbReference>
<protein>
    <recommendedName>
        <fullName evidence="2">RNase H type-1 domain-containing protein</fullName>
    </recommendedName>
</protein>
<dbReference type="Gene3D" id="3.30.420.10">
    <property type="entry name" value="Ribonuclease H-like superfamily/Ribonuclease H"/>
    <property type="match status" value="1"/>
</dbReference>
<dbReference type="PANTHER" id="PTHR48475:SF2">
    <property type="entry name" value="RIBONUCLEASE H"/>
    <property type="match status" value="1"/>
</dbReference>
<dbReference type="Proteomes" id="UP001153555">
    <property type="component" value="Unassembled WGS sequence"/>
</dbReference>
<evidence type="ECO:0000259" key="2">
    <source>
        <dbReference type="PROSITE" id="PS50879"/>
    </source>
</evidence>
<comment type="caution">
    <text evidence="3">The sequence shown here is derived from an EMBL/GenBank/DDBJ whole genome shotgun (WGS) entry which is preliminary data.</text>
</comment>
<accession>A0A9N7RIF0</accession>
<dbReference type="InterPro" id="IPR036397">
    <property type="entry name" value="RNaseH_sf"/>
</dbReference>
<dbReference type="Pfam" id="PF17921">
    <property type="entry name" value="Integrase_H2C2"/>
    <property type="match status" value="1"/>
</dbReference>
<evidence type="ECO:0000256" key="1">
    <source>
        <dbReference type="SAM" id="MobiDB-lite"/>
    </source>
</evidence>
<feature type="region of interest" description="Disordered" evidence="1">
    <location>
        <begin position="242"/>
        <end position="278"/>
    </location>
</feature>
<dbReference type="InterPro" id="IPR012337">
    <property type="entry name" value="RNaseH-like_sf"/>
</dbReference>
<dbReference type="AlphaFoldDB" id="A0A9N7RIF0"/>
<dbReference type="GO" id="GO:0004523">
    <property type="term" value="F:RNA-DNA hybrid ribonuclease activity"/>
    <property type="evidence" value="ECO:0007669"/>
    <property type="project" value="InterPro"/>
</dbReference>
<organism evidence="3 4">
    <name type="scientific">Striga hermonthica</name>
    <name type="common">Purple witchweed</name>
    <name type="synonym">Buchnera hermonthica</name>
    <dbReference type="NCBI Taxonomy" id="68872"/>
    <lineage>
        <taxon>Eukaryota</taxon>
        <taxon>Viridiplantae</taxon>
        <taxon>Streptophyta</taxon>
        <taxon>Embryophyta</taxon>
        <taxon>Tracheophyta</taxon>
        <taxon>Spermatophyta</taxon>
        <taxon>Magnoliopsida</taxon>
        <taxon>eudicotyledons</taxon>
        <taxon>Gunneridae</taxon>
        <taxon>Pentapetalae</taxon>
        <taxon>asterids</taxon>
        <taxon>lamiids</taxon>
        <taxon>Lamiales</taxon>
        <taxon>Orobanchaceae</taxon>
        <taxon>Buchnereae</taxon>
        <taxon>Striga</taxon>
    </lineage>
</organism>
<sequence length="278" mass="31397">LGIVLVFPKGDYLEFAAKVGFKVSNNETEYEAVIKGLSLAKAGGARKVQVHSDSQLVVGQFQEGFEVKEDRMQKYVDEMRMLKEEFDSFDLIQIPRGENGRADLLSKIAQSLVDCKSRSVTLLHLEKSMVEAEVAEIEEVEDWRAPILEELKEGTIKVVRRFFEHGGILYKRLYGGPHLRCVTKEEGRYVLREMHEGCYGDHSKSGALVARILRAGYFWPTMREDAKAMVKKCLQCQKTWSSYSPTGRSNDNDECPHTIRPVGYRPGGAEASGNRAEE</sequence>
<feature type="domain" description="RNase H type-1" evidence="2">
    <location>
        <begin position="1"/>
        <end position="111"/>
    </location>
</feature>
<proteinExistence type="predicted"/>
<dbReference type="CDD" id="cd09279">
    <property type="entry name" value="RNase_HI_like"/>
    <property type="match status" value="1"/>
</dbReference>
<feature type="non-terminal residue" evidence="3">
    <location>
        <position position="1"/>
    </location>
</feature>
<evidence type="ECO:0000313" key="3">
    <source>
        <dbReference type="EMBL" id="CAA0830807.1"/>
    </source>
</evidence>
<dbReference type="GO" id="GO:0003676">
    <property type="term" value="F:nucleic acid binding"/>
    <property type="evidence" value="ECO:0007669"/>
    <property type="project" value="InterPro"/>
</dbReference>
<dbReference type="InterPro" id="IPR041588">
    <property type="entry name" value="Integrase_H2C2"/>
</dbReference>
<reference evidence="3" key="1">
    <citation type="submission" date="2019-12" db="EMBL/GenBank/DDBJ databases">
        <authorList>
            <person name="Scholes J."/>
        </authorList>
    </citation>
    <scope>NUCLEOTIDE SEQUENCE</scope>
</reference>
<evidence type="ECO:0000313" key="4">
    <source>
        <dbReference type="Proteomes" id="UP001153555"/>
    </source>
</evidence>
<keyword evidence="4" id="KW-1185">Reference proteome</keyword>
<dbReference type="EMBL" id="CACSLK010027831">
    <property type="protein sequence ID" value="CAA0830807.1"/>
    <property type="molecule type" value="Genomic_DNA"/>
</dbReference>
<dbReference type="OrthoDB" id="1934387at2759"/>
<dbReference type="InterPro" id="IPR002156">
    <property type="entry name" value="RNaseH_domain"/>
</dbReference>
<dbReference type="PROSITE" id="PS50879">
    <property type="entry name" value="RNASE_H_1"/>
    <property type="match status" value="1"/>
</dbReference>
<gene>
    <name evidence="3" type="ORF">SHERM_26195</name>
</gene>
<dbReference type="PANTHER" id="PTHR48475">
    <property type="entry name" value="RIBONUCLEASE H"/>
    <property type="match status" value="1"/>
</dbReference>